<organism evidence="1 2">
    <name type="scientific">Cudoniella acicularis</name>
    <dbReference type="NCBI Taxonomy" id="354080"/>
    <lineage>
        <taxon>Eukaryota</taxon>
        <taxon>Fungi</taxon>
        <taxon>Dikarya</taxon>
        <taxon>Ascomycota</taxon>
        <taxon>Pezizomycotina</taxon>
        <taxon>Leotiomycetes</taxon>
        <taxon>Helotiales</taxon>
        <taxon>Tricladiaceae</taxon>
        <taxon>Cudoniella</taxon>
    </lineage>
</organism>
<comment type="caution">
    <text evidence="1">The sequence shown here is derived from an EMBL/GenBank/DDBJ whole genome shotgun (WGS) entry which is preliminary data.</text>
</comment>
<sequence length="405" mass="41654">MVTVAVLVGGRVGHEVGFVEGQVVGIMVTAERQDVGPVEDPWLGDDDGQLDGKTVTINPPEEQDAVMIDAGSVVGVIDGQVVGIMLDGKTVTIDPPEVQEPVMVDPGSMVVTTTGGVGVIDGQVVGIIVTAVGHDVGTIRDVWLNGDDGQLDGKTVTTEPPEDTVMTDAGSVVVITTGVIGVVDGQLVGKTVTAEGQDVGTVTTVFDDNVGQLDGKTVMTDPPGEQDPVRVATESVVVTTTGMHGVVRCCCSDDDVTDVTGGHNEVGGEGVYGTVTTLDGVEDVVYGVVEELGRLGDEDSMFLVEDVVHSVAEELGGIAGDHVHGVVGELEGLDEGDGMLIVEDVGYGVVEKLRRLGDDDGKLFVEDVAHGVIEELGGINEDHGVLFEAVVLDISDSSQGVALLG</sequence>
<accession>A0A8H4VZH1</accession>
<evidence type="ECO:0000313" key="2">
    <source>
        <dbReference type="Proteomes" id="UP000566819"/>
    </source>
</evidence>
<name>A0A8H4VZH1_9HELO</name>
<dbReference type="EMBL" id="JAAMPI010001352">
    <property type="protein sequence ID" value="KAF4625544.1"/>
    <property type="molecule type" value="Genomic_DNA"/>
</dbReference>
<protein>
    <submittedName>
        <fullName evidence="1">Uncharacterized protein</fullName>
    </submittedName>
</protein>
<gene>
    <name evidence="1" type="ORF">G7Y89_g12621</name>
</gene>
<keyword evidence="2" id="KW-1185">Reference proteome</keyword>
<dbReference type="Proteomes" id="UP000566819">
    <property type="component" value="Unassembled WGS sequence"/>
</dbReference>
<dbReference type="AlphaFoldDB" id="A0A8H4VZH1"/>
<proteinExistence type="predicted"/>
<evidence type="ECO:0000313" key="1">
    <source>
        <dbReference type="EMBL" id="KAF4625544.1"/>
    </source>
</evidence>
<reference evidence="1 2" key="1">
    <citation type="submission" date="2020-03" db="EMBL/GenBank/DDBJ databases">
        <title>Draft Genome Sequence of Cudoniella acicularis.</title>
        <authorList>
            <person name="Buettner E."/>
            <person name="Kellner H."/>
        </authorList>
    </citation>
    <scope>NUCLEOTIDE SEQUENCE [LARGE SCALE GENOMIC DNA]</scope>
    <source>
        <strain evidence="1 2">DSM 108380</strain>
    </source>
</reference>